<feature type="transmembrane region" description="Helical" evidence="7">
    <location>
        <begin position="72"/>
        <end position="94"/>
    </location>
</feature>
<sequence>MGKMVSEEIATDPAVSEKVELSRFGEFCQRRGINPNLIMLKITLFVMYGATSSLLPYLTIHMQSIGLTVEEIAIIYLALPFTTFLSPPITGFLVDKFGKYKPVVVMSLLLNAIFHHSLLFIPQQEIPGVVPSAFVLRHPDSGDIEVWWSPCPSRECPEEPELELAVHQCVDYCLMQEQVNPQLYTNTPAYDVRPTATSSTTQRSQLTATTTRTTTMEPSSESSSSPAPTTSTTTSPASSLPALFATQTRSRYQEVLNMSSTMFPPMSQLKDALEEGVEPGQSSSAELSAMSMQGLNLTDSSQKKLLWSSWVHSDNDDATYFMLQMHPDLADPTEQLGMEIEQDANETVTDILQRFGHDYLVRGNINLTDMDDLDLRCGGLVRRTNMTNIASGAVECMMQRCTFTLNAPEICPPDYKETDEIIFWVYFLLRFLATTMLSAGVTIMDPIALTMIEKYGGDFGRERLFSSIGMAIFSPITGIMIDYSSRGLGYTDYSAAFYTYDVLLVISTMSVLMMPLGEKLPADNVFRDLWNLLKMPHVIAFICFLFVLGNFWGFIESFLFLYLKELGAPNYLLGITITVGTVSSIPFLYGAEKITRIFGHVNLIIIAFFSHAGRLVGYSFIENAWWCFPFEAMESLSCHLMWVAAATYCSILAPKSLLATLIGVLGMAHFSLGRGSGSFTGGLLIGQFGTRDAFRYMGLLAVVGGIAYGLLHLIWLRKFDHTTEESEEEVEAVEAGETEKLTEPATKEQGTSMSLERLSLMIKYNQIGSLSSLPRGSRADIHDHLSVRRSSYNVESLRGVPRHGNIGSASKVDILRSALEINHKSSNNSMLSKADNKTSNQSLGRNRADSAPKLNHSNLKNISQPALEGVVLEDQEGRKVIPEETELHASKTTVDLGEEKAESPAQQQPQANGNGKSPPLQQDDEKPDAT</sequence>
<evidence type="ECO:0000256" key="1">
    <source>
        <dbReference type="ARBA" id="ARBA00004141"/>
    </source>
</evidence>
<organism evidence="9 10">
    <name type="scientific">Drosophila mauritiana</name>
    <name type="common">Fruit fly</name>
    <dbReference type="NCBI Taxonomy" id="7226"/>
    <lineage>
        <taxon>Eukaryota</taxon>
        <taxon>Metazoa</taxon>
        <taxon>Ecdysozoa</taxon>
        <taxon>Arthropoda</taxon>
        <taxon>Hexapoda</taxon>
        <taxon>Insecta</taxon>
        <taxon>Pterygota</taxon>
        <taxon>Neoptera</taxon>
        <taxon>Endopterygota</taxon>
        <taxon>Diptera</taxon>
        <taxon>Brachycera</taxon>
        <taxon>Muscomorpha</taxon>
        <taxon>Ephydroidea</taxon>
        <taxon>Drosophilidae</taxon>
        <taxon>Drosophila</taxon>
        <taxon>Sophophora</taxon>
    </lineage>
</organism>
<feature type="region of interest" description="Disordered" evidence="6">
    <location>
        <begin position="826"/>
        <end position="930"/>
    </location>
</feature>
<dbReference type="Gene3D" id="1.20.1250.20">
    <property type="entry name" value="MFS general substrate transporter like domains"/>
    <property type="match status" value="3"/>
</dbReference>
<dbReference type="Proteomes" id="UP000515162">
    <property type="component" value="Chromosome 2L"/>
</dbReference>
<dbReference type="GeneID" id="117143716"/>
<feature type="compositionally biased region" description="Basic and acidic residues" evidence="6">
    <location>
        <begin position="875"/>
        <end position="889"/>
    </location>
</feature>
<evidence type="ECO:0000256" key="7">
    <source>
        <dbReference type="SAM" id="Phobius"/>
    </source>
</evidence>
<feature type="transmembrane region" description="Helical" evidence="7">
    <location>
        <begin position="495"/>
        <end position="517"/>
    </location>
</feature>
<feature type="transmembrane region" description="Helical" evidence="7">
    <location>
        <begin position="464"/>
        <end position="483"/>
    </location>
</feature>
<name>A0A6P8KLY7_DROMA</name>
<feature type="compositionally biased region" description="Polar residues" evidence="6">
    <location>
        <begin position="855"/>
        <end position="864"/>
    </location>
</feature>
<feature type="transmembrane region" description="Helical" evidence="7">
    <location>
        <begin position="568"/>
        <end position="589"/>
    </location>
</feature>
<evidence type="ECO:0000256" key="3">
    <source>
        <dbReference type="ARBA" id="ARBA00022692"/>
    </source>
</evidence>
<gene>
    <name evidence="10" type="primary">LOC117143716</name>
</gene>
<comment type="subcellular location">
    <subcellularLocation>
        <location evidence="1">Membrane</location>
        <topology evidence="1">Multi-pass membrane protein</topology>
    </subcellularLocation>
</comment>
<keyword evidence="3 7" id="KW-0812">Transmembrane</keyword>
<dbReference type="PANTHER" id="PTHR16172:SF41">
    <property type="entry name" value="MAJOR FACILITATOR SUPERFAMILY DOMAIN-CONTAINING PROTEIN 6-LIKE"/>
    <property type="match status" value="1"/>
</dbReference>
<dbReference type="RefSeq" id="XP_033164426.1">
    <property type="nucleotide sequence ID" value="XM_033308535.1"/>
</dbReference>
<accession>A0A6P8KLY7</accession>
<evidence type="ECO:0000256" key="6">
    <source>
        <dbReference type="SAM" id="MobiDB-lite"/>
    </source>
</evidence>
<dbReference type="GO" id="GO:0016020">
    <property type="term" value="C:membrane"/>
    <property type="evidence" value="ECO:0007669"/>
    <property type="project" value="UniProtKB-SubCell"/>
</dbReference>
<keyword evidence="9" id="KW-1185">Reference proteome</keyword>
<dbReference type="Pfam" id="PF12832">
    <property type="entry name" value="MFS_1_like"/>
    <property type="match status" value="1"/>
</dbReference>
<dbReference type="AlphaFoldDB" id="A0A6P8KLY7"/>
<keyword evidence="5 7" id="KW-0472">Membrane</keyword>
<evidence type="ECO:0000313" key="10">
    <source>
        <dbReference type="RefSeq" id="XP_033164426.1"/>
    </source>
</evidence>
<evidence type="ECO:0000256" key="2">
    <source>
        <dbReference type="ARBA" id="ARBA00005241"/>
    </source>
</evidence>
<feature type="domain" description="Major facilitator superfamily associated" evidence="8">
    <location>
        <begin position="37"/>
        <end position="696"/>
    </location>
</feature>
<feature type="transmembrane region" description="Helical" evidence="7">
    <location>
        <begin position="38"/>
        <end position="60"/>
    </location>
</feature>
<feature type="transmembrane region" description="Helical" evidence="7">
    <location>
        <begin position="601"/>
        <end position="621"/>
    </location>
</feature>
<evidence type="ECO:0000313" key="9">
    <source>
        <dbReference type="Proteomes" id="UP000515162"/>
    </source>
</evidence>
<dbReference type="CDD" id="cd17335">
    <property type="entry name" value="MFS_MFSD6"/>
    <property type="match status" value="1"/>
</dbReference>
<proteinExistence type="inferred from homology"/>
<feature type="transmembrane region" description="Helical" evidence="7">
    <location>
        <begin position="421"/>
        <end position="443"/>
    </location>
</feature>
<feature type="compositionally biased region" description="Polar residues" evidence="6">
    <location>
        <begin position="904"/>
        <end position="915"/>
    </location>
</feature>
<comment type="similarity">
    <text evidence="2">Belongs to the major facilitator superfamily. MFSD6 family.</text>
</comment>
<evidence type="ECO:0000256" key="5">
    <source>
        <dbReference type="ARBA" id="ARBA00023136"/>
    </source>
</evidence>
<protein>
    <submittedName>
        <fullName evidence="10">Uncharacterized protein LOC117143716 isoform X2</fullName>
    </submittedName>
</protein>
<feature type="compositionally biased region" description="Polar residues" evidence="6">
    <location>
        <begin position="826"/>
        <end position="844"/>
    </location>
</feature>
<keyword evidence="4 7" id="KW-1133">Transmembrane helix</keyword>
<dbReference type="SUPFAM" id="SSF103473">
    <property type="entry name" value="MFS general substrate transporter"/>
    <property type="match status" value="2"/>
</dbReference>
<feature type="region of interest" description="Disordered" evidence="6">
    <location>
        <begin position="190"/>
        <end position="243"/>
    </location>
</feature>
<feature type="transmembrane region" description="Helical" evidence="7">
    <location>
        <begin position="538"/>
        <end position="562"/>
    </location>
</feature>
<feature type="transmembrane region" description="Helical" evidence="7">
    <location>
        <begin position="693"/>
        <end position="715"/>
    </location>
</feature>
<evidence type="ECO:0000259" key="8">
    <source>
        <dbReference type="Pfam" id="PF12832"/>
    </source>
</evidence>
<feature type="compositionally biased region" description="Low complexity" evidence="6">
    <location>
        <begin position="194"/>
        <end position="242"/>
    </location>
</feature>
<feature type="transmembrane region" description="Helical" evidence="7">
    <location>
        <begin position="641"/>
        <end position="672"/>
    </location>
</feature>
<dbReference type="InterPro" id="IPR036259">
    <property type="entry name" value="MFS_trans_sf"/>
</dbReference>
<reference evidence="10" key="1">
    <citation type="submission" date="2025-08" db="UniProtKB">
        <authorList>
            <consortium name="RefSeq"/>
        </authorList>
    </citation>
    <scope>IDENTIFICATION</scope>
    <source>
        <strain evidence="10">Mau12</strain>
        <tissue evidence="10">Whole Body</tissue>
    </source>
</reference>
<feature type="region of interest" description="Disordered" evidence="6">
    <location>
        <begin position="730"/>
        <end position="750"/>
    </location>
</feature>
<dbReference type="InterPro" id="IPR024989">
    <property type="entry name" value="MFS_assoc_dom"/>
</dbReference>
<dbReference type="InterPro" id="IPR051717">
    <property type="entry name" value="MFS_MFSD6"/>
</dbReference>
<evidence type="ECO:0000256" key="4">
    <source>
        <dbReference type="ARBA" id="ARBA00022989"/>
    </source>
</evidence>
<feature type="compositionally biased region" description="Basic and acidic residues" evidence="6">
    <location>
        <begin position="737"/>
        <end position="746"/>
    </location>
</feature>
<dbReference type="PANTHER" id="PTHR16172">
    <property type="entry name" value="MAJOR FACILITATOR SUPERFAMILY DOMAIN-CONTAINING PROTEIN 6-LIKE"/>
    <property type="match status" value="1"/>
</dbReference>